<dbReference type="Gene3D" id="3.30.590.10">
    <property type="entry name" value="Glutamine synthetase/guanido kinase, catalytic domain"/>
    <property type="match status" value="1"/>
</dbReference>
<dbReference type="SUPFAM" id="SSF55931">
    <property type="entry name" value="Glutamine synthetase/guanido kinase"/>
    <property type="match status" value="1"/>
</dbReference>
<keyword evidence="7" id="KW-0067">ATP-binding</keyword>
<proteinExistence type="inferred from homology"/>
<comment type="subcellular location">
    <subcellularLocation>
        <location evidence="1">Cytoplasm</location>
    </subcellularLocation>
</comment>
<keyword evidence="7" id="KW-0436">Ligase</keyword>
<sequence>MVSSKITKLLKEAKPQIIDLRFVDPLGVWQHASVPIGELGGVLEDGVGFDGSSIKGFQQIYDSDLILRVDSETAHIDPFYTVPTLVFIADVFDPEKNDRYTRDPRFVAEKAERHVRRSGIAEVSFWGPEAEFFVFSHLSYTTDPQHMSYQIDSPEAAWKIGENNGTPNLGYKIPTKGGYFPVPPFDTLQDMRSEIVGHLTKWGARVEMHHHEVYKYIVRNTARKYGLTATFMPKPLFGDNGSGMHVHNSLWRGNKNLFYGEKSYAELSQLALYYIGGILTHVESLLAFCAPTTNSYRRLVPHFEAPVNIAFSKRNRSAIIRVPMYYSGREFAKTKRIEFRAPDPTANPYFAFSAILMAGLDGVKRKLDPVKLGYGPLDKNIWELTGDEAKKIKSVPGSLTDSLNALKKDHVYLLGDSVFTEDILDMWVDLKEAEIKEVALRPTPYEFYLYSGV</sequence>
<dbReference type="SUPFAM" id="SSF54368">
    <property type="entry name" value="Glutamine synthetase, N-terminal domain"/>
    <property type="match status" value="1"/>
</dbReference>
<protein>
    <recommendedName>
        <fullName evidence="3 7">Glutamine synthetase</fullName>
        <ecNumber evidence="7">6.3.1.2</ecNumber>
    </recommendedName>
</protein>
<keyword evidence="4" id="KW-0963">Cytoplasm</keyword>
<accession>A0A0G1ETH4</accession>
<evidence type="ECO:0000259" key="9">
    <source>
        <dbReference type="PROSITE" id="PS51987"/>
    </source>
</evidence>
<dbReference type="Pfam" id="PF00120">
    <property type="entry name" value="Gln-synt_C"/>
    <property type="match status" value="1"/>
</dbReference>
<evidence type="ECO:0000256" key="3">
    <source>
        <dbReference type="ARBA" id="ARBA00021364"/>
    </source>
</evidence>
<evidence type="ECO:0000259" key="8">
    <source>
        <dbReference type="PROSITE" id="PS51986"/>
    </source>
</evidence>
<dbReference type="EC" id="6.3.1.2" evidence="7"/>
<dbReference type="AlphaFoldDB" id="A0A0G1ETH4"/>
<evidence type="ECO:0000313" key="11">
    <source>
        <dbReference type="Proteomes" id="UP000034050"/>
    </source>
</evidence>
<comment type="caution">
    <text evidence="10">The sequence shown here is derived from an EMBL/GenBank/DDBJ whole genome shotgun (WGS) entry which is preliminary data.</text>
</comment>
<dbReference type="PROSITE" id="PS00180">
    <property type="entry name" value="GLNA_1"/>
    <property type="match status" value="1"/>
</dbReference>
<organism evidence="10 11">
    <name type="scientific">Candidatus Gottesmanbacteria bacterium GW2011_GWB1_43_11</name>
    <dbReference type="NCBI Taxonomy" id="1618446"/>
    <lineage>
        <taxon>Bacteria</taxon>
        <taxon>Candidatus Gottesmaniibacteriota</taxon>
    </lineage>
</organism>
<dbReference type="GO" id="GO:0016020">
    <property type="term" value="C:membrane"/>
    <property type="evidence" value="ECO:0007669"/>
    <property type="project" value="TreeGrafter"/>
</dbReference>
<evidence type="ECO:0000256" key="1">
    <source>
        <dbReference type="ARBA" id="ARBA00004496"/>
    </source>
</evidence>
<name>A0A0G1ETH4_9BACT</name>
<dbReference type="InterPro" id="IPR014746">
    <property type="entry name" value="Gln_synth/guanido_kin_cat_dom"/>
</dbReference>
<feature type="domain" description="GS beta-grasp" evidence="8">
    <location>
        <begin position="11"/>
        <end position="96"/>
    </location>
</feature>
<evidence type="ECO:0000256" key="2">
    <source>
        <dbReference type="ARBA" id="ARBA00009897"/>
    </source>
</evidence>
<dbReference type="Pfam" id="PF03951">
    <property type="entry name" value="Gln-synt_N"/>
    <property type="match status" value="1"/>
</dbReference>
<gene>
    <name evidence="10" type="ORF">UV61_C0011G0034</name>
</gene>
<dbReference type="GO" id="GO:0006542">
    <property type="term" value="P:glutamine biosynthetic process"/>
    <property type="evidence" value="ECO:0007669"/>
    <property type="project" value="InterPro"/>
</dbReference>
<dbReference type="GO" id="GO:0019740">
    <property type="term" value="P:nitrogen utilization"/>
    <property type="evidence" value="ECO:0007669"/>
    <property type="project" value="TreeGrafter"/>
</dbReference>
<dbReference type="Proteomes" id="UP000034050">
    <property type="component" value="Unassembled WGS sequence"/>
</dbReference>
<dbReference type="GO" id="GO:0004356">
    <property type="term" value="F:glutamine synthetase activity"/>
    <property type="evidence" value="ECO:0007669"/>
    <property type="project" value="UniProtKB-EC"/>
</dbReference>
<evidence type="ECO:0000256" key="7">
    <source>
        <dbReference type="RuleBase" id="RU004356"/>
    </source>
</evidence>
<evidence type="ECO:0000256" key="5">
    <source>
        <dbReference type="PROSITE-ProRule" id="PRU01330"/>
    </source>
</evidence>
<dbReference type="InterPro" id="IPR036651">
    <property type="entry name" value="Gln_synt_N_sf"/>
</dbReference>
<dbReference type="InterPro" id="IPR027303">
    <property type="entry name" value="Gln_synth_gly_rich_site"/>
</dbReference>
<dbReference type="SMART" id="SM01230">
    <property type="entry name" value="Gln-synt_C"/>
    <property type="match status" value="1"/>
</dbReference>
<dbReference type="PANTHER" id="PTHR43407">
    <property type="entry name" value="GLUTAMINE SYNTHETASE"/>
    <property type="match status" value="1"/>
</dbReference>
<dbReference type="GO" id="GO:0005524">
    <property type="term" value="F:ATP binding"/>
    <property type="evidence" value="ECO:0007669"/>
    <property type="project" value="UniProtKB-KW"/>
</dbReference>
<comment type="similarity">
    <text evidence="2 5 6">Belongs to the glutamine synthetase family.</text>
</comment>
<dbReference type="PROSITE" id="PS51987">
    <property type="entry name" value="GS_CATALYTIC"/>
    <property type="match status" value="1"/>
</dbReference>
<dbReference type="PATRIC" id="fig|1618446.3.peg.1184"/>
<dbReference type="GO" id="GO:0005737">
    <property type="term" value="C:cytoplasm"/>
    <property type="evidence" value="ECO:0007669"/>
    <property type="project" value="UniProtKB-SubCell"/>
</dbReference>
<dbReference type="PROSITE" id="PS00181">
    <property type="entry name" value="GLNA_ATP"/>
    <property type="match status" value="1"/>
</dbReference>
<dbReference type="EMBL" id="LCFD01000011">
    <property type="protein sequence ID" value="KKS86386.1"/>
    <property type="molecule type" value="Genomic_DNA"/>
</dbReference>
<dbReference type="PANTHER" id="PTHR43407:SF1">
    <property type="entry name" value="LENGSIN"/>
    <property type="match status" value="1"/>
</dbReference>
<dbReference type="STRING" id="1618446.UV61_C0011G0034"/>
<evidence type="ECO:0000256" key="6">
    <source>
        <dbReference type="RuleBase" id="RU000384"/>
    </source>
</evidence>
<evidence type="ECO:0000256" key="4">
    <source>
        <dbReference type="ARBA" id="ARBA00022490"/>
    </source>
</evidence>
<keyword evidence="7" id="KW-0547">Nucleotide-binding</keyword>
<dbReference type="InterPro" id="IPR008147">
    <property type="entry name" value="Gln_synt_N"/>
</dbReference>
<dbReference type="InterPro" id="IPR027302">
    <property type="entry name" value="Gln_synth_N_conserv_site"/>
</dbReference>
<dbReference type="PROSITE" id="PS51986">
    <property type="entry name" value="GS_BETA_GRASP"/>
    <property type="match status" value="1"/>
</dbReference>
<dbReference type="InterPro" id="IPR008146">
    <property type="entry name" value="Gln_synth_cat_dom"/>
</dbReference>
<dbReference type="Gene3D" id="3.10.20.70">
    <property type="entry name" value="Glutamine synthetase, N-terminal domain"/>
    <property type="match status" value="1"/>
</dbReference>
<reference evidence="10 11" key="1">
    <citation type="journal article" date="2015" name="Nature">
        <title>rRNA introns, odd ribosomes, and small enigmatic genomes across a large radiation of phyla.</title>
        <authorList>
            <person name="Brown C.T."/>
            <person name="Hug L.A."/>
            <person name="Thomas B.C."/>
            <person name="Sharon I."/>
            <person name="Castelle C.J."/>
            <person name="Singh A."/>
            <person name="Wilkins M.J."/>
            <person name="Williams K.H."/>
            <person name="Banfield J.F."/>
        </authorList>
    </citation>
    <scope>NUCLEOTIDE SEQUENCE [LARGE SCALE GENOMIC DNA]</scope>
</reference>
<feature type="domain" description="GS catalytic" evidence="9">
    <location>
        <begin position="104"/>
        <end position="453"/>
    </location>
</feature>
<evidence type="ECO:0000313" key="10">
    <source>
        <dbReference type="EMBL" id="KKS86386.1"/>
    </source>
</evidence>
<comment type="catalytic activity">
    <reaction evidence="7">
        <text>L-glutamate + NH4(+) + ATP = L-glutamine + ADP + phosphate + H(+)</text>
        <dbReference type="Rhea" id="RHEA:16169"/>
        <dbReference type="ChEBI" id="CHEBI:15378"/>
        <dbReference type="ChEBI" id="CHEBI:28938"/>
        <dbReference type="ChEBI" id="CHEBI:29985"/>
        <dbReference type="ChEBI" id="CHEBI:30616"/>
        <dbReference type="ChEBI" id="CHEBI:43474"/>
        <dbReference type="ChEBI" id="CHEBI:58359"/>
        <dbReference type="ChEBI" id="CHEBI:456216"/>
        <dbReference type="EC" id="6.3.1.2"/>
    </reaction>
</comment>